<keyword evidence="3" id="KW-0808">Transferase</keyword>
<dbReference type="SUPFAM" id="SSF53383">
    <property type="entry name" value="PLP-dependent transferases"/>
    <property type="match status" value="1"/>
</dbReference>
<proteinExistence type="inferred from homology"/>
<keyword evidence="3" id="KW-0032">Aminotransferase</keyword>
<dbReference type="AlphaFoldDB" id="A0A3B0YHP1"/>
<gene>
    <name evidence="3" type="ORF">MNBD_GAMMA14-966</name>
</gene>
<dbReference type="PIRSF" id="PIRSF000390">
    <property type="entry name" value="PLP_StrS"/>
    <property type="match status" value="1"/>
</dbReference>
<dbReference type="Gene3D" id="3.90.1150.10">
    <property type="entry name" value="Aspartate Aminotransferase, domain 1"/>
    <property type="match status" value="1"/>
</dbReference>
<organism evidence="3">
    <name type="scientific">hydrothermal vent metagenome</name>
    <dbReference type="NCBI Taxonomy" id="652676"/>
    <lineage>
        <taxon>unclassified sequences</taxon>
        <taxon>metagenomes</taxon>
        <taxon>ecological metagenomes</taxon>
    </lineage>
</organism>
<dbReference type="CDD" id="cd00616">
    <property type="entry name" value="AHBA_syn"/>
    <property type="match status" value="1"/>
</dbReference>
<protein>
    <submittedName>
        <fullName evidence="3">Aminotransferase, DegT/DnrJ/EryC1/StrS family</fullName>
    </submittedName>
</protein>
<dbReference type="GO" id="GO:0030170">
    <property type="term" value="F:pyridoxal phosphate binding"/>
    <property type="evidence" value="ECO:0007669"/>
    <property type="project" value="UniProtKB-ARBA"/>
</dbReference>
<dbReference type="FunFam" id="3.40.640.10:FF:000089">
    <property type="entry name" value="Aminotransferase, DegT/DnrJ/EryC1/StrS family"/>
    <property type="match status" value="1"/>
</dbReference>
<keyword evidence="1" id="KW-0663">Pyridoxal phosphate</keyword>
<dbReference type="InterPro" id="IPR000653">
    <property type="entry name" value="DegT/StrS_aminotransferase"/>
</dbReference>
<evidence type="ECO:0000256" key="2">
    <source>
        <dbReference type="ARBA" id="ARBA00037999"/>
    </source>
</evidence>
<dbReference type="GO" id="GO:0008483">
    <property type="term" value="F:transaminase activity"/>
    <property type="evidence" value="ECO:0007669"/>
    <property type="project" value="UniProtKB-KW"/>
</dbReference>
<comment type="similarity">
    <text evidence="2">Belongs to the DegT/DnrJ/EryC1 family.</text>
</comment>
<dbReference type="EMBL" id="UOFM01000124">
    <property type="protein sequence ID" value="VAW75197.1"/>
    <property type="molecule type" value="Genomic_DNA"/>
</dbReference>
<accession>A0A3B0YHP1</accession>
<dbReference type="InterPro" id="IPR015422">
    <property type="entry name" value="PyrdxlP-dep_Trfase_small"/>
</dbReference>
<dbReference type="InterPro" id="IPR015424">
    <property type="entry name" value="PyrdxlP-dep_Trfase"/>
</dbReference>
<dbReference type="Pfam" id="PF01041">
    <property type="entry name" value="DegT_DnrJ_EryC1"/>
    <property type="match status" value="1"/>
</dbReference>
<dbReference type="PANTHER" id="PTHR30244">
    <property type="entry name" value="TRANSAMINASE"/>
    <property type="match status" value="1"/>
</dbReference>
<dbReference type="PANTHER" id="PTHR30244:SF36">
    <property type="entry name" value="3-OXO-GLUCOSE-6-PHOSPHATE:GLUTAMATE AMINOTRANSFERASE"/>
    <property type="match status" value="1"/>
</dbReference>
<dbReference type="Gene3D" id="3.40.640.10">
    <property type="entry name" value="Type I PLP-dependent aspartate aminotransferase-like (Major domain)"/>
    <property type="match status" value="1"/>
</dbReference>
<evidence type="ECO:0000256" key="1">
    <source>
        <dbReference type="ARBA" id="ARBA00022898"/>
    </source>
</evidence>
<dbReference type="InterPro" id="IPR015421">
    <property type="entry name" value="PyrdxlP-dep_Trfase_major"/>
</dbReference>
<dbReference type="GO" id="GO:0000271">
    <property type="term" value="P:polysaccharide biosynthetic process"/>
    <property type="evidence" value="ECO:0007669"/>
    <property type="project" value="TreeGrafter"/>
</dbReference>
<sequence length="373" mass="40747">MIPLLDLHKVYEELQPEMDAALQRVMASGRYVLGPEVEAFESEFSTFCGAKHCIGTGNGFDALRLVLQAMDIGEGDEVIVPAFTFIATWLAVSAVGATPVGVDCRLENANIDVDRIEAAVTPATRAIIPVHLYGHPADMKAIREIADRHGLKVIEDAAQAHGATYQGELAGHLADAAAFSFYPAKNLGACGDGGAVITDDPDIAARVAKLRNYGSLEKYSHELCGSNSRLDELQAAVLRVKLRYLPEWNARREEVAARYLEKLKNIDGLDLPLVPAQVRPSWHLFVVRHPDRDALKKCLLHQNIETGIHYPVPPCASEAYVNDSRCAASYPVTEQLSRTVLSLPISPHMTEKDIGNVISAVKKECQNEYLAPC</sequence>
<evidence type="ECO:0000313" key="3">
    <source>
        <dbReference type="EMBL" id="VAW75197.1"/>
    </source>
</evidence>
<reference evidence="3" key="1">
    <citation type="submission" date="2018-06" db="EMBL/GenBank/DDBJ databases">
        <authorList>
            <person name="Zhirakovskaya E."/>
        </authorList>
    </citation>
    <scope>NUCLEOTIDE SEQUENCE</scope>
</reference>
<name>A0A3B0YHP1_9ZZZZ</name>